<reference evidence="1 2" key="1">
    <citation type="submission" date="2024-11" db="EMBL/GenBank/DDBJ databases">
        <title>A near-complete genome assembly of Cinchona calisaya.</title>
        <authorList>
            <person name="Lian D.C."/>
            <person name="Zhao X.W."/>
            <person name="Wei L."/>
        </authorList>
    </citation>
    <scope>NUCLEOTIDE SEQUENCE [LARGE SCALE GENOMIC DNA]</scope>
    <source>
        <tissue evidence="1">Nenye</tissue>
    </source>
</reference>
<comment type="caution">
    <text evidence="1">The sequence shown here is derived from an EMBL/GenBank/DDBJ whole genome shotgun (WGS) entry which is preliminary data.</text>
</comment>
<evidence type="ECO:0000313" key="1">
    <source>
        <dbReference type="EMBL" id="KAL3535131.1"/>
    </source>
</evidence>
<name>A0ABD3AVL2_9GENT</name>
<dbReference type="AlphaFoldDB" id="A0ABD3AVL2"/>
<gene>
    <name evidence="1" type="ORF">ACH5RR_003592</name>
</gene>
<dbReference type="Proteomes" id="UP001630127">
    <property type="component" value="Unassembled WGS sequence"/>
</dbReference>
<evidence type="ECO:0000313" key="2">
    <source>
        <dbReference type="Proteomes" id="UP001630127"/>
    </source>
</evidence>
<keyword evidence="2" id="KW-1185">Reference proteome</keyword>
<dbReference type="EMBL" id="JBJUIK010000002">
    <property type="protein sequence ID" value="KAL3535131.1"/>
    <property type="molecule type" value="Genomic_DNA"/>
</dbReference>
<protein>
    <submittedName>
        <fullName evidence="1">Uncharacterized protein</fullName>
    </submittedName>
</protein>
<proteinExistence type="predicted"/>
<sequence length="210" mass="24346">MLITKLNETTSKYGSGFIQESRDARNHMIHFCFPYSLSNHICIVRPGHFYGLGFPVCMGHKLDVHYVWILKKLSTIIPISKGNSIFHSFGKSATYKKIFHFWIVEDQSKYQSQICKNLLFDGSIVFDKMKVHHSLSSIRHHIDEVKQGHEWHFYLASFNKCAGESNVVLCLVQACHGYKQSMFKVFLCEFSDLHLNLLVEPSSTYVLHRE</sequence>
<organism evidence="1 2">
    <name type="scientific">Cinchona calisaya</name>
    <dbReference type="NCBI Taxonomy" id="153742"/>
    <lineage>
        <taxon>Eukaryota</taxon>
        <taxon>Viridiplantae</taxon>
        <taxon>Streptophyta</taxon>
        <taxon>Embryophyta</taxon>
        <taxon>Tracheophyta</taxon>
        <taxon>Spermatophyta</taxon>
        <taxon>Magnoliopsida</taxon>
        <taxon>eudicotyledons</taxon>
        <taxon>Gunneridae</taxon>
        <taxon>Pentapetalae</taxon>
        <taxon>asterids</taxon>
        <taxon>lamiids</taxon>
        <taxon>Gentianales</taxon>
        <taxon>Rubiaceae</taxon>
        <taxon>Cinchonoideae</taxon>
        <taxon>Cinchoneae</taxon>
        <taxon>Cinchona</taxon>
    </lineage>
</organism>
<accession>A0ABD3AVL2</accession>